<sequence length="154" mass="17698">MAQRGRPAKRKAQDRVVLQRLTLSHPSATWAALRDELHAHTGVWVHEQTLRTVLTDMGIERRRGAEDARVVARESDKRRYGYTAAHPRHTPEQTYPSCRTDVEWELVNDLFDNEGARGAPPRYARRLLISSVFFVHPGWMPDRSKSSIFTAPNQ</sequence>
<accession>A0A554XAC2</accession>
<reference evidence="1 2" key="1">
    <citation type="submission" date="2019-07" db="EMBL/GenBank/DDBJ databases">
        <title>Tepidimonas taiwanensis I1-1 draft genome.</title>
        <authorList>
            <person name="Da Costa M.S."/>
            <person name="Froufe H.J.C."/>
            <person name="Egas C."/>
            <person name="Albuquerque L."/>
        </authorList>
    </citation>
    <scope>NUCLEOTIDE SEQUENCE [LARGE SCALE GENOMIC DNA]</scope>
    <source>
        <strain evidence="1 2">I1-1</strain>
    </source>
</reference>
<organism evidence="1 2">
    <name type="scientific">Tepidimonas taiwanensis</name>
    <dbReference type="NCBI Taxonomy" id="307486"/>
    <lineage>
        <taxon>Bacteria</taxon>
        <taxon>Pseudomonadati</taxon>
        <taxon>Pseudomonadota</taxon>
        <taxon>Betaproteobacteria</taxon>
        <taxon>Burkholderiales</taxon>
        <taxon>Tepidimonas</taxon>
    </lineage>
</organism>
<name>A0A554XAC2_9BURK</name>
<evidence type="ECO:0000313" key="2">
    <source>
        <dbReference type="Proteomes" id="UP000317763"/>
    </source>
</evidence>
<dbReference type="EMBL" id="VJOM01000007">
    <property type="protein sequence ID" value="TSE32768.1"/>
    <property type="molecule type" value="Genomic_DNA"/>
</dbReference>
<dbReference type="RefSeq" id="WP_052231547.1">
    <property type="nucleotide sequence ID" value="NZ_CP083911.1"/>
</dbReference>
<keyword evidence="2" id="KW-1185">Reference proteome</keyword>
<proteinExistence type="predicted"/>
<protein>
    <submittedName>
        <fullName evidence="1">Uncharacterized protein</fullName>
    </submittedName>
</protein>
<comment type="caution">
    <text evidence="1">The sequence shown here is derived from an EMBL/GenBank/DDBJ whole genome shotgun (WGS) entry which is preliminary data.</text>
</comment>
<gene>
    <name evidence="1" type="ORF">Ttaiw_00876</name>
</gene>
<evidence type="ECO:0000313" key="1">
    <source>
        <dbReference type="EMBL" id="TSE32768.1"/>
    </source>
</evidence>
<dbReference type="Proteomes" id="UP000317763">
    <property type="component" value="Unassembled WGS sequence"/>
</dbReference>
<dbReference type="AlphaFoldDB" id="A0A554XAC2"/>